<accession>A0A4Y3HU72</accession>
<evidence type="ECO:0000313" key="3">
    <source>
        <dbReference type="EMBL" id="GEA50521.1"/>
    </source>
</evidence>
<feature type="chain" id="PRO_5021447340" evidence="2">
    <location>
        <begin position="24"/>
        <end position="320"/>
    </location>
</feature>
<evidence type="ECO:0000313" key="4">
    <source>
        <dbReference type="Proteomes" id="UP000318717"/>
    </source>
</evidence>
<reference evidence="3 4" key="1">
    <citation type="submission" date="2019-06" db="EMBL/GenBank/DDBJ databases">
        <title>Whole genome shotgun sequence of Vibrio inusitatus NBRC 102082.</title>
        <authorList>
            <person name="Hosoyama A."/>
            <person name="Uohara A."/>
            <person name="Ohji S."/>
            <person name="Ichikawa N."/>
        </authorList>
    </citation>
    <scope>NUCLEOTIDE SEQUENCE [LARGE SCALE GENOMIC DNA]</scope>
    <source>
        <strain evidence="3 4">NBRC 102082</strain>
    </source>
</reference>
<proteinExistence type="predicted"/>
<dbReference type="CDD" id="cd13671">
    <property type="entry name" value="PBP2_TRAP_SBP_like_3"/>
    <property type="match status" value="1"/>
</dbReference>
<dbReference type="Pfam" id="PF03480">
    <property type="entry name" value="DctP"/>
    <property type="match status" value="1"/>
</dbReference>
<comment type="caution">
    <text evidence="3">The sequence shown here is derived from an EMBL/GenBank/DDBJ whole genome shotgun (WGS) entry which is preliminary data.</text>
</comment>
<name>A0A4Y3HU72_9VIBR</name>
<dbReference type="InterPro" id="IPR038404">
    <property type="entry name" value="TRAP_DctP_sf"/>
</dbReference>
<dbReference type="GO" id="GO:0030246">
    <property type="term" value="F:carbohydrate binding"/>
    <property type="evidence" value="ECO:0007669"/>
    <property type="project" value="TreeGrafter"/>
</dbReference>
<keyword evidence="4" id="KW-1185">Reference proteome</keyword>
<dbReference type="EMBL" id="BJLF01000005">
    <property type="protein sequence ID" value="GEA50521.1"/>
    <property type="molecule type" value="Genomic_DNA"/>
</dbReference>
<dbReference type="Proteomes" id="UP000318717">
    <property type="component" value="Unassembled WGS sequence"/>
</dbReference>
<dbReference type="PIRSF" id="PIRSF006470">
    <property type="entry name" value="DctB"/>
    <property type="match status" value="1"/>
</dbReference>
<dbReference type="AlphaFoldDB" id="A0A4Y3HU72"/>
<dbReference type="InterPro" id="IPR004682">
    <property type="entry name" value="TRAP_DctP"/>
</dbReference>
<dbReference type="OrthoDB" id="8690069at2"/>
<evidence type="ECO:0000256" key="1">
    <source>
        <dbReference type="ARBA" id="ARBA00022729"/>
    </source>
</evidence>
<organism evidence="3 4">
    <name type="scientific">Vibrio inusitatus NBRC 102082</name>
    <dbReference type="NCBI Taxonomy" id="1219070"/>
    <lineage>
        <taxon>Bacteria</taxon>
        <taxon>Pseudomonadati</taxon>
        <taxon>Pseudomonadota</taxon>
        <taxon>Gammaproteobacteria</taxon>
        <taxon>Vibrionales</taxon>
        <taxon>Vibrionaceae</taxon>
        <taxon>Vibrio</taxon>
    </lineage>
</organism>
<feature type="signal peptide" evidence="2">
    <location>
        <begin position="1"/>
        <end position="23"/>
    </location>
</feature>
<dbReference type="GO" id="GO:0055085">
    <property type="term" value="P:transmembrane transport"/>
    <property type="evidence" value="ECO:0007669"/>
    <property type="project" value="InterPro"/>
</dbReference>
<gene>
    <name evidence="3" type="ORF">VIN01S_13250</name>
</gene>
<dbReference type="InterPro" id="IPR018389">
    <property type="entry name" value="DctP_fam"/>
</dbReference>
<evidence type="ECO:0000256" key="2">
    <source>
        <dbReference type="SAM" id="SignalP"/>
    </source>
</evidence>
<protein>
    <submittedName>
        <fullName evidence="3">C4-dicarboxylate ABC transporter substrate-binding protein</fullName>
    </submittedName>
</protein>
<dbReference type="PANTHER" id="PTHR33376">
    <property type="match status" value="1"/>
</dbReference>
<keyword evidence="1 2" id="KW-0732">Signal</keyword>
<dbReference type="NCBIfam" id="TIGR00787">
    <property type="entry name" value="dctP"/>
    <property type="match status" value="1"/>
</dbReference>
<dbReference type="PANTHER" id="PTHR33376:SF2">
    <property type="entry name" value="DICARBOXYLATE-BINDING PERIPLASMIC PROTEIN"/>
    <property type="match status" value="1"/>
</dbReference>
<dbReference type="Gene3D" id="3.40.190.170">
    <property type="entry name" value="Bacterial extracellular solute-binding protein, family 7"/>
    <property type="match status" value="1"/>
</dbReference>
<dbReference type="NCBIfam" id="NF037995">
    <property type="entry name" value="TRAP_S1"/>
    <property type="match status" value="1"/>
</dbReference>
<sequence>MKKSFLVASIALLSTSLAFSAHARNLKLAHAMPLDHPVHKSMTWFADEITDRTKLRVRVYPNATLGSEEASLQMLQNGTLAFTKVGGGLVSSFSEQYNVLSLPFLYKDEDDSKRILRSEIGQGILESSENDGFIGLAFLASGSRGFYSNTKIQTPDDLKGLKIRVQNSPIDIDTMKSLGASPVPISSTEVYSALQQGVVDGAENNIPTYFANRHYEVARYYSEDHHSMIPDILAVSTEVWNRLSVEDQATIKQISVEVLDVQDKYWDEYVAQSRADIITAGGEIVEADVQAFQDRVQPVYQKFVQNNPQLANLLESMQNY</sequence>
<dbReference type="RefSeq" id="WP_141344890.1">
    <property type="nucleotide sequence ID" value="NZ_BJLF01000005.1"/>
</dbReference>
<dbReference type="GO" id="GO:0030288">
    <property type="term" value="C:outer membrane-bounded periplasmic space"/>
    <property type="evidence" value="ECO:0007669"/>
    <property type="project" value="InterPro"/>
</dbReference>